<organism evidence="10 11">
    <name type="scientific">BD1-7 clade bacterium</name>
    <dbReference type="NCBI Taxonomy" id="2029982"/>
    <lineage>
        <taxon>Bacteria</taxon>
        <taxon>Pseudomonadati</taxon>
        <taxon>Pseudomonadota</taxon>
        <taxon>Gammaproteobacteria</taxon>
        <taxon>Cellvibrionales</taxon>
        <taxon>Spongiibacteraceae</taxon>
        <taxon>BD1-7 clade</taxon>
    </lineage>
</organism>
<keyword evidence="11" id="KW-1185">Reference proteome</keyword>
<evidence type="ECO:0000259" key="9">
    <source>
        <dbReference type="Pfam" id="PF08546"/>
    </source>
</evidence>
<evidence type="ECO:0000256" key="1">
    <source>
        <dbReference type="ARBA" id="ARBA00004994"/>
    </source>
</evidence>
<name>A0A5S9QSI9_9GAMM</name>
<dbReference type="InterPro" id="IPR036291">
    <property type="entry name" value="NAD(P)-bd_dom_sf"/>
</dbReference>
<dbReference type="PANTHER" id="PTHR21708">
    <property type="entry name" value="PROBABLE 2-DEHYDROPANTOATE 2-REDUCTASE"/>
    <property type="match status" value="1"/>
</dbReference>
<dbReference type="EMBL" id="CACSIO010000045">
    <property type="protein sequence ID" value="CAA0121527.1"/>
    <property type="molecule type" value="Genomic_DNA"/>
</dbReference>
<dbReference type="SUPFAM" id="SSF48179">
    <property type="entry name" value="6-phosphogluconate dehydrogenase C-terminal domain-like"/>
    <property type="match status" value="1"/>
</dbReference>
<dbReference type="GO" id="GO:0015940">
    <property type="term" value="P:pantothenate biosynthetic process"/>
    <property type="evidence" value="ECO:0007669"/>
    <property type="project" value="UniProtKB-UniPathway"/>
</dbReference>
<feature type="domain" description="Ketopantoate reductase N-terminal" evidence="8">
    <location>
        <begin position="4"/>
        <end position="140"/>
    </location>
</feature>
<proteinExistence type="predicted"/>
<dbReference type="OrthoDB" id="9793586at2"/>
<feature type="domain" description="Ketopantoate reductase C-terminal" evidence="9">
    <location>
        <begin position="178"/>
        <end position="290"/>
    </location>
</feature>
<reference evidence="10 11" key="1">
    <citation type="submission" date="2019-11" db="EMBL/GenBank/DDBJ databases">
        <authorList>
            <person name="Holert J."/>
        </authorList>
    </citation>
    <scope>NUCLEOTIDE SEQUENCE [LARGE SCALE GENOMIC DNA]</scope>
    <source>
        <strain evidence="10">SB11_3</strain>
    </source>
</reference>
<dbReference type="AlphaFoldDB" id="A0A5S9QSI9"/>
<evidence type="ECO:0000259" key="8">
    <source>
        <dbReference type="Pfam" id="PF02558"/>
    </source>
</evidence>
<evidence type="ECO:0000256" key="3">
    <source>
        <dbReference type="ARBA" id="ARBA00019465"/>
    </source>
</evidence>
<gene>
    <name evidence="10" type="primary">panE_2</name>
    <name evidence="10" type="ORF">OPDIPICF_02463</name>
</gene>
<dbReference type="InterPro" id="IPR013328">
    <property type="entry name" value="6PGD_dom2"/>
</dbReference>
<evidence type="ECO:0000256" key="6">
    <source>
        <dbReference type="ARBA" id="ARBA00032024"/>
    </source>
</evidence>
<evidence type="ECO:0000256" key="2">
    <source>
        <dbReference type="ARBA" id="ARBA00013014"/>
    </source>
</evidence>
<evidence type="ECO:0000313" key="10">
    <source>
        <dbReference type="EMBL" id="CAA0121527.1"/>
    </source>
</evidence>
<dbReference type="GO" id="GO:0008677">
    <property type="term" value="F:2-dehydropantoate 2-reductase activity"/>
    <property type="evidence" value="ECO:0007669"/>
    <property type="project" value="UniProtKB-EC"/>
</dbReference>
<dbReference type="SUPFAM" id="SSF51735">
    <property type="entry name" value="NAD(P)-binding Rossmann-fold domains"/>
    <property type="match status" value="1"/>
</dbReference>
<dbReference type="Gene3D" id="3.40.50.720">
    <property type="entry name" value="NAD(P)-binding Rossmann-like Domain"/>
    <property type="match status" value="1"/>
</dbReference>
<dbReference type="UniPathway" id="UPA00028">
    <property type="reaction ID" value="UER00004"/>
</dbReference>
<dbReference type="Gene3D" id="1.10.1040.10">
    <property type="entry name" value="N-(1-d-carboxylethyl)-l-norvaline Dehydrogenase, domain 2"/>
    <property type="match status" value="1"/>
</dbReference>
<evidence type="ECO:0000256" key="4">
    <source>
        <dbReference type="ARBA" id="ARBA00022655"/>
    </source>
</evidence>
<keyword evidence="4" id="KW-0566">Pantothenate biosynthesis</keyword>
<evidence type="ECO:0000256" key="7">
    <source>
        <dbReference type="ARBA" id="ARBA00048793"/>
    </source>
</evidence>
<evidence type="ECO:0000256" key="5">
    <source>
        <dbReference type="ARBA" id="ARBA00023002"/>
    </source>
</evidence>
<dbReference type="Proteomes" id="UP000441399">
    <property type="component" value="Unassembled WGS sequence"/>
</dbReference>
<keyword evidence="5 10" id="KW-0560">Oxidoreductase</keyword>
<dbReference type="InterPro" id="IPR013752">
    <property type="entry name" value="KPA_reductase"/>
</dbReference>
<dbReference type="EC" id="1.1.1.169" evidence="2"/>
<dbReference type="InterPro" id="IPR008927">
    <property type="entry name" value="6-PGluconate_DH-like_C_sf"/>
</dbReference>
<dbReference type="PANTHER" id="PTHR21708:SF26">
    <property type="entry name" value="2-DEHYDROPANTOATE 2-REDUCTASE"/>
    <property type="match status" value="1"/>
</dbReference>
<dbReference type="InterPro" id="IPR013332">
    <property type="entry name" value="KPR_N"/>
</dbReference>
<dbReference type="Pfam" id="PF08546">
    <property type="entry name" value="ApbA_C"/>
    <property type="match status" value="1"/>
</dbReference>
<comment type="catalytic activity">
    <reaction evidence="7">
        <text>(R)-pantoate + NADP(+) = 2-dehydropantoate + NADPH + H(+)</text>
        <dbReference type="Rhea" id="RHEA:16233"/>
        <dbReference type="ChEBI" id="CHEBI:11561"/>
        <dbReference type="ChEBI" id="CHEBI:15378"/>
        <dbReference type="ChEBI" id="CHEBI:15980"/>
        <dbReference type="ChEBI" id="CHEBI:57783"/>
        <dbReference type="ChEBI" id="CHEBI:58349"/>
        <dbReference type="EC" id="1.1.1.169"/>
    </reaction>
</comment>
<evidence type="ECO:0000313" key="11">
    <source>
        <dbReference type="Proteomes" id="UP000441399"/>
    </source>
</evidence>
<dbReference type="GO" id="GO:0005737">
    <property type="term" value="C:cytoplasm"/>
    <property type="evidence" value="ECO:0007669"/>
    <property type="project" value="TreeGrafter"/>
</dbReference>
<comment type="pathway">
    <text evidence="1">Cofactor biosynthesis; (R)-pantothenate biosynthesis; (R)-pantoate from 3-methyl-2-oxobutanoate: step 2/2.</text>
</comment>
<accession>A0A5S9QSI9</accession>
<dbReference type="InterPro" id="IPR051402">
    <property type="entry name" value="KPR-Related"/>
</dbReference>
<protein>
    <recommendedName>
        <fullName evidence="3">2-dehydropantoate 2-reductase</fullName>
        <ecNumber evidence="2">1.1.1.169</ecNumber>
    </recommendedName>
    <alternativeName>
        <fullName evidence="6">Ketopantoate reductase</fullName>
    </alternativeName>
</protein>
<sequence>MRLAIIGGGAVGQYLAARLKQAKNGIACDVLMYRPRQETGLSVDSVEGDISLPDFQWKSISAAQPGDYDTFIITTKTTTMEPVGRFLAHVLFSSNMVWNTQNGWGNEDWLRRYTGHQNFGVMAVNFGVSRYSDSQLTHHVGNMAVLGGGSYSARSSMTRLLASAGMDVDEADSEFCCRLRKLIWNVPFSGLALVTDRYPCDLANDPVQLKRIELIMGEIARIAEHQGISIDRDYRQILIDYTKTIEPGWPSMVQDYQAGRLIEVEYIYQNLLKEAALLHITTPHIRHLYHDIVKAMRRQYLDSGGGVGQMLR</sequence>
<dbReference type="Pfam" id="PF02558">
    <property type="entry name" value="ApbA"/>
    <property type="match status" value="1"/>
</dbReference>